<comment type="caution">
    <text evidence="2">The sequence shown here is derived from an EMBL/GenBank/DDBJ whole genome shotgun (WGS) entry which is preliminary data.</text>
</comment>
<reference evidence="2" key="1">
    <citation type="submission" date="2023-10" db="EMBL/GenBank/DDBJ databases">
        <authorList>
            <person name="Chen Y."/>
            <person name="Shah S."/>
            <person name="Dougan E. K."/>
            <person name="Thang M."/>
            <person name="Chan C."/>
        </authorList>
    </citation>
    <scope>NUCLEOTIDE SEQUENCE [LARGE SCALE GENOMIC DNA]</scope>
</reference>
<name>A0ABN9USC1_9DINO</name>
<evidence type="ECO:0000313" key="2">
    <source>
        <dbReference type="EMBL" id="CAK0862928.1"/>
    </source>
</evidence>
<sequence>GEAASGAAGAVHTQPDAAVPPEVDQPEGVAAVQENTVFGGKQFDELLVSESSLLRRARSRMGTFLVFFWLNANAWSSFEGIHDWYVDSGHGMAKQL</sequence>
<feature type="region of interest" description="Disordered" evidence="1">
    <location>
        <begin position="1"/>
        <end position="25"/>
    </location>
</feature>
<feature type="non-terminal residue" evidence="2">
    <location>
        <position position="96"/>
    </location>
</feature>
<keyword evidence="3" id="KW-1185">Reference proteome</keyword>
<organism evidence="2 3">
    <name type="scientific">Prorocentrum cordatum</name>
    <dbReference type="NCBI Taxonomy" id="2364126"/>
    <lineage>
        <taxon>Eukaryota</taxon>
        <taxon>Sar</taxon>
        <taxon>Alveolata</taxon>
        <taxon>Dinophyceae</taxon>
        <taxon>Prorocentrales</taxon>
        <taxon>Prorocentraceae</taxon>
        <taxon>Prorocentrum</taxon>
    </lineage>
</organism>
<accession>A0ABN9USC1</accession>
<gene>
    <name evidence="2" type="ORF">PCOR1329_LOCUS51228</name>
</gene>
<feature type="non-terminal residue" evidence="2">
    <location>
        <position position="1"/>
    </location>
</feature>
<dbReference type="Proteomes" id="UP001189429">
    <property type="component" value="Unassembled WGS sequence"/>
</dbReference>
<dbReference type="EMBL" id="CAUYUJ010016210">
    <property type="protein sequence ID" value="CAK0862928.1"/>
    <property type="molecule type" value="Genomic_DNA"/>
</dbReference>
<evidence type="ECO:0008006" key="4">
    <source>
        <dbReference type="Google" id="ProtNLM"/>
    </source>
</evidence>
<proteinExistence type="predicted"/>
<evidence type="ECO:0000313" key="3">
    <source>
        <dbReference type="Proteomes" id="UP001189429"/>
    </source>
</evidence>
<protein>
    <recommendedName>
        <fullName evidence="4">Mannosyltransferase</fullName>
    </recommendedName>
</protein>
<evidence type="ECO:0000256" key="1">
    <source>
        <dbReference type="SAM" id="MobiDB-lite"/>
    </source>
</evidence>